<dbReference type="Proteomes" id="UP000663872">
    <property type="component" value="Unassembled WGS sequence"/>
</dbReference>
<sequence length="363" mass="41849">MANNYEHQNNNDYNYPSHPGNNYYIRSQRPNRGRRSSGYPFFNTYTDSRQQEQQQQVSTTRNNNAPFDRSSSAASSLKASDDESNVYAVNLLLKPVELGIIGENNQNHHVFNGLGAFNNYFGLLAPNKSLGYTLPDVWDGYFHITLAKFSTNIKPHQLEKNFSNFFPSLEGLPSIPDVVFRASTIKKISGANRPVKVRDIDFLVLPIYSNVKTKEFYESVQPLLAKIKNNTGSTDWNVTLLDDLHVTIRKYSNIQFELNEIKIAEFPLEFRCSHLEVKQSRDRAIKRFKVAETNSYRWWTGVTEIDGKCSGCQETTMFYAWEGFCLFCQKYESIIPIWSTDGTHIKNCQEIKNEENVKQPWLN</sequence>
<dbReference type="AlphaFoldDB" id="A0A818ASX5"/>
<evidence type="ECO:0000256" key="1">
    <source>
        <dbReference type="SAM" id="MobiDB-lite"/>
    </source>
</evidence>
<comment type="caution">
    <text evidence="2">The sequence shown here is derived from an EMBL/GenBank/DDBJ whole genome shotgun (WGS) entry which is preliminary data.</text>
</comment>
<evidence type="ECO:0000313" key="2">
    <source>
        <dbReference type="EMBL" id="CAF3407974.1"/>
    </source>
</evidence>
<dbReference type="Proteomes" id="UP000663838">
    <property type="component" value="Unassembled WGS sequence"/>
</dbReference>
<reference evidence="2" key="1">
    <citation type="submission" date="2021-02" db="EMBL/GenBank/DDBJ databases">
        <authorList>
            <person name="Nowell W R."/>
        </authorList>
    </citation>
    <scope>NUCLEOTIDE SEQUENCE</scope>
</reference>
<dbReference type="EMBL" id="CAJNYT010001383">
    <property type="protein sequence ID" value="CAF3407974.1"/>
    <property type="molecule type" value="Genomic_DNA"/>
</dbReference>
<evidence type="ECO:0000313" key="4">
    <source>
        <dbReference type="EMBL" id="CAF4534262.1"/>
    </source>
</evidence>
<feature type="compositionally biased region" description="Low complexity" evidence="1">
    <location>
        <begin position="1"/>
        <end position="15"/>
    </location>
</feature>
<dbReference type="EMBL" id="CAJNYV010003425">
    <property type="protein sequence ID" value="CAF3567902.1"/>
    <property type="molecule type" value="Genomic_DNA"/>
</dbReference>
<evidence type="ECO:0000313" key="3">
    <source>
        <dbReference type="EMBL" id="CAF3567902.1"/>
    </source>
</evidence>
<organism evidence="2 6">
    <name type="scientific">Rotaria socialis</name>
    <dbReference type="NCBI Taxonomy" id="392032"/>
    <lineage>
        <taxon>Eukaryota</taxon>
        <taxon>Metazoa</taxon>
        <taxon>Spiralia</taxon>
        <taxon>Gnathifera</taxon>
        <taxon>Rotifera</taxon>
        <taxon>Eurotatoria</taxon>
        <taxon>Bdelloidea</taxon>
        <taxon>Philodinida</taxon>
        <taxon>Philodinidae</taxon>
        <taxon>Rotaria</taxon>
    </lineage>
</organism>
<dbReference type="EMBL" id="CAJOBR010000665">
    <property type="protein sequence ID" value="CAF4534262.1"/>
    <property type="molecule type" value="Genomic_DNA"/>
</dbReference>
<evidence type="ECO:0000313" key="5">
    <source>
        <dbReference type="EMBL" id="CAF4703306.1"/>
    </source>
</evidence>
<dbReference type="EMBL" id="CAJOBS010001215">
    <property type="protein sequence ID" value="CAF4703306.1"/>
    <property type="molecule type" value="Genomic_DNA"/>
</dbReference>
<proteinExistence type="predicted"/>
<evidence type="ECO:0000313" key="6">
    <source>
        <dbReference type="Proteomes" id="UP000663872"/>
    </source>
</evidence>
<accession>A0A818ASX5</accession>
<dbReference type="Proteomes" id="UP000663848">
    <property type="component" value="Unassembled WGS sequence"/>
</dbReference>
<dbReference type="Proteomes" id="UP000663865">
    <property type="component" value="Unassembled WGS sequence"/>
</dbReference>
<feature type="compositionally biased region" description="Low complexity" evidence="1">
    <location>
        <begin position="68"/>
        <end position="77"/>
    </location>
</feature>
<name>A0A818ASX5_9BILA</name>
<gene>
    <name evidence="2" type="ORF">GRG538_LOCUS10634</name>
    <name evidence="3" type="ORF">KIK155_LOCUS19281</name>
    <name evidence="4" type="ORF">QYT958_LOCUS7131</name>
    <name evidence="5" type="ORF">TOA249_LOCUS17191</name>
</gene>
<feature type="region of interest" description="Disordered" evidence="1">
    <location>
        <begin position="1"/>
        <end position="77"/>
    </location>
</feature>
<protein>
    <submittedName>
        <fullName evidence="2">Uncharacterized protein</fullName>
    </submittedName>
</protein>